<dbReference type="CDD" id="cd22231">
    <property type="entry name" value="RHH_NikR_HicB-like"/>
    <property type="match status" value="1"/>
</dbReference>
<dbReference type="InterPro" id="IPR002145">
    <property type="entry name" value="CopG"/>
</dbReference>
<accession>A0A6J6U8R3</accession>
<name>A0A6J6U8R3_9ZZZZ</name>
<reference evidence="2" key="1">
    <citation type="submission" date="2020-05" db="EMBL/GenBank/DDBJ databases">
        <authorList>
            <person name="Chiriac C."/>
            <person name="Salcher M."/>
            <person name="Ghai R."/>
            <person name="Kavagutti S V."/>
        </authorList>
    </citation>
    <scope>NUCLEOTIDE SEQUENCE</scope>
</reference>
<feature type="domain" description="Ribbon-helix-helix protein CopG" evidence="1">
    <location>
        <begin position="5"/>
        <end position="43"/>
    </location>
</feature>
<organism evidence="2">
    <name type="scientific">freshwater metagenome</name>
    <dbReference type="NCBI Taxonomy" id="449393"/>
    <lineage>
        <taxon>unclassified sequences</taxon>
        <taxon>metagenomes</taxon>
        <taxon>ecological metagenomes</taxon>
    </lineage>
</organism>
<dbReference type="AlphaFoldDB" id="A0A6J6U8R3"/>
<evidence type="ECO:0000313" key="2">
    <source>
        <dbReference type="EMBL" id="CAB4756142.1"/>
    </source>
</evidence>
<dbReference type="GO" id="GO:0006355">
    <property type="term" value="P:regulation of DNA-templated transcription"/>
    <property type="evidence" value="ECO:0007669"/>
    <property type="project" value="InterPro"/>
</dbReference>
<dbReference type="NCBIfam" id="NF041551">
    <property type="entry name" value="YlcI_YnfO_N"/>
    <property type="match status" value="1"/>
</dbReference>
<gene>
    <name evidence="2" type="ORF">UFOPK2810_01084</name>
</gene>
<dbReference type="EMBL" id="CAEZYZ010000183">
    <property type="protein sequence ID" value="CAB4756142.1"/>
    <property type="molecule type" value="Genomic_DNA"/>
</dbReference>
<sequence>MSTQIAVRLPDELVAKLDSIVRTGQEPSRASIVEQALLRELKRRAWAKEVEVLTAHGSTYEDLDGLDDYLGRILDPLD</sequence>
<evidence type="ECO:0000259" key="1">
    <source>
        <dbReference type="Pfam" id="PF01402"/>
    </source>
</evidence>
<dbReference type="Pfam" id="PF01402">
    <property type="entry name" value="RHH_1"/>
    <property type="match status" value="1"/>
</dbReference>
<proteinExistence type="predicted"/>
<protein>
    <submittedName>
        <fullName evidence="2">Unannotated protein</fullName>
    </submittedName>
</protein>